<evidence type="ECO:0000313" key="2">
    <source>
        <dbReference type="Proteomes" id="UP000308600"/>
    </source>
</evidence>
<organism evidence="1 2">
    <name type="scientific">Pluteus cervinus</name>
    <dbReference type="NCBI Taxonomy" id="181527"/>
    <lineage>
        <taxon>Eukaryota</taxon>
        <taxon>Fungi</taxon>
        <taxon>Dikarya</taxon>
        <taxon>Basidiomycota</taxon>
        <taxon>Agaricomycotina</taxon>
        <taxon>Agaricomycetes</taxon>
        <taxon>Agaricomycetidae</taxon>
        <taxon>Agaricales</taxon>
        <taxon>Pluteineae</taxon>
        <taxon>Pluteaceae</taxon>
        <taxon>Pluteus</taxon>
    </lineage>
</organism>
<protein>
    <submittedName>
        <fullName evidence="1">Uncharacterized protein</fullName>
    </submittedName>
</protein>
<proteinExistence type="predicted"/>
<keyword evidence="2" id="KW-1185">Reference proteome</keyword>
<sequence>MDGRTMSQSSNPNNAVNIRGTRNSVQAMTKNSLTLNSNDRYYTRPTYNGPYVQHNGTGDLHFVYPDARHDRTPAGTGGVNIPPRQTISYENLQGPVPLTSQPHPSFAQNPHFASPPIHPHAGYPYPHNQFMPYQDHNPYAFRGQGSYYPPAVHDPRVYGGPFPPPTYPQYPHYQQPPAPQHVHEQGPSAGTKLEHGVPPSPSDGQGEDTVLTGVPAEMDWDGCNAVPDTPVDDHPSPCKRCKCKCVATSSGHPGGARGQYE</sequence>
<evidence type="ECO:0000313" key="1">
    <source>
        <dbReference type="EMBL" id="TFK59797.1"/>
    </source>
</evidence>
<dbReference type="EMBL" id="ML208892">
    <property type="protein sequence ID" value="TFK59797.1"/>
    <property type="molecule type" value="Genomic_DNA"/>
</dbReference>
<dbReference type="Proteomes" id="UP000308600">
    <property type="component" value="Unassembled WGS sequence"/>
</dbReference>
<name>A0ACD3A4M0_9AGAR</name>
<reference evidence="1 2" key="1">
    <citation type="journal article" date="2019" name="Nat. Ecol. Evol.">
        <title>Megaphylogeny resolves global patterns of mushroom evolution.</title>
        <authorList>
            <person name="Varga T."/>
            <person name="Krizsan K."/>
            <person name="Foldi C."/>
            <person name="Dima B."/>
            <person name="Sanchez-Garcia M."/>
            <person name="Sanchez-Ramirez S."/>
            <person name="Szollosi G.J."/>
            <person name="Szarkandi J.G."/>
            <person name="Papp V."/>
            <person name="Albert L."/>
            <person name="Andreopoulos W."/>
            <person name="Angelini C."/>
            <person name="Antonin V."/>
            <person name="Barry K.W."/>
            <person name="Bougher N.L."/>
            <person name="Buchanan P."/>
            <person name="Buyck B."/>
            <person name="Bense V."/>
            <person name="Catcheside P."/>
            <person name="Chovatia M."/>
            <person name="Cooper J."/>
            <person name="Damon W."/>
            <person name="Desjardin D."/>
            <person name="Finy P."/>
            <person name="Geml J."/>
            <person name="Haridas S."/>
            <person name="Hughes K."/>
            <person name="Justo A."/>
            <person name="Karasinski D."/>
            <person name="Kautmanova I."/>
            <person name="Kiss B."/>
            <person name="Kocsube S."/>
            <person name="Kotiranta H."/>
            <person name="LaButti K.M."/>
            <person name="Lechner B.E."/>
            <person name="Liimatainen K."/>
            <person name="Lipzen A."/>
            <person name="Lukacs Z."/>
            <person name="Mihaltcheva S."/>
            <person name="Morgado L.N."/>
            <person name="Niskanen T."/>
            <person name="Noordeloos M.E."/>
            <person name="Ohm R.A."/>
            <person name="Ortiz-Santana B."/>
            <person name="Ovrebo C."/>
            <person name="Racz N."/>
            <person name="Riley R."/>
            <person name="Savchenko A."/>
            <person name="Shiryaev A."/>
            <person name="Soop K."/>
            <person name="Spirin V."/>
            <person name="Szebenyi C."/>
            <person name="Tomsovsky M."/>
            <person name="Tulloss R.E."/>
            <person name="Uehling J."/>
            <person name="Grigoriev I.V."/>
            <person name="Vagvolgyi C."/>
            <person name="Papp T."/>
            <person name="Martin F.M."/>
            <person name="Miettinen O."/>
            <person name="Hibbett D.S."/>
            <person name="Nagy L.G."/>
        </authorList>
    </citation>
    <scope>NUCLEOTIDE SEQUENCE [LARGE SCALE GENOMIC DNA]</scope>
    <source>
        <strain evidence="1 2">NL-1719</strain>
    </source>
</reference>
<gene>
    <name evidence="1" type="ORF">BDN72DRAFT_577759</name>
</gene>
<accession>A0ACD3A4M0</accession>